<dbReference type="PROSITE" id="PS00455">
    <property type="entry name" value="AMP_BINDING"/>
    <property type="match status" value="1"/>
</dbReference>
<dbReference type="RefSeq" id="WP_345410899.1">
    <property type="nucleotide sequence ID" value="NZ_BAABHO010000003.1"/>
</dbReference>
<evidence type="ECO:0000313" key="7">
    <source>
        <dbReference type="Proteomes" id="UP001500928"/>
    </source>
</evidence>
<gene>
    <name evidence="6" type="ORF">GCM10023200_05920</name>
</gene>
<dbReference type="PANTHER" id="PTHR43201">
    <property type="entry name" value="ACYL-COA SYNTHETASE"/>
    <property type="match status" value="1"/>
</dbReference>
<evidence type="ECO:0000259" key="4">
    <source>
        <dbReference type="Pfam" id="PF00501"/>
    </source>
</evidence>
<proteinExistence type="inferred from homology"/>
<feature type="domain" description="AMP-binding enzyme C-terminal" evidence="5">
    <location>
        <begin position="476"/>
        <end position="553"/>
    </location>
</feature>
<keyword evidence="7" id="KW-1185">Reference proteome</keyword>
<dbReference type="InterPro" id="IPR042099">
    <property type="entry name" value="ANL_N_sf"/>
</dbReference>
<dbReference type="Pfam" id="PF13193">
    <property type="entry name" value="AMP-binding_C"/>
    <property type="match status" value="1"/>
</dbReference>
<name>A0ABP9A9C4_9PSEU</name>
<accession>A0ABP9A9C4</accession>
<dbReference type="SUPFAM" id="SSF56801">
    <property type="entry name" value="Acetyl-CoA synthetase-like"/>
    <property type="match status" value="1"/>
</dbReference>
<dbReference type="InterPro" id="IPR000873">
    <property type="entry name" value="AMP-dep_synth/lig_dom"/>
</dbReference>
<evidence type="ECO:0000256" key="2">
    <source>
        <dbReference type="ARBA" id="ARBA00022598"/>
    </source>
</evidence>
<comment type="caution">
    <text evidence="6">The sequence shown here is derived from an EMBL/GenBank/DDBJ whole genome shotgun (WGS) entry which is preliminary data.</text>
</comment>
<protein>
    <submittedName>
        <fullName evidence="6">AMP-binding protein</fullName>
    </submittedName>
</protein>
<dbReference type="InterPro" id="IPR020845">
    <property type="entry name" value="AMP-binding_CS"/>
</dbReference>
<evidence type="ECO:0000259" key="5">
    <source>
        <dbReference type="Pfam" id="PF13193"/>
    </source>
</evidence>
<sequence length="576" mass="62232">MGASLDERRDVLRRRFATWTPMTLHERLARCAEEFADRPMVITDDRTVTYADIAAWTERLADGLVALGVRPGDRVGLVMANYVEFVPLKFAISRAGAVAIPFNYLYRTDELRYVLEQSQCTLLITMTGFAGLDHLGMLDEIAPGWDGGEQTALPELRGVVTLSTDGRSREGVGSVEDLEQLGREHPGGSADRGADQTPGPDDVADILYTSGTTGSPKGVLITHDASQRTGYASALTRAFEDGRRILFSLPCYHMFGYVEGLMAAMMVGGAIVPQTAFDPGRYLEGIERHRATDILCVPTMTVALLEHPDLATRDLSSLRAILSGAAPAPVWLWEKVRDTLGVDEIVTGYGMTEQGGAMTLTLPEDPFERLAGTVGRVKLAGSAGLPGTGDLTEYRTIDVLTGDPLPIGEEGELAARGPTNMLGFWRKPEETAAALDDEGWVRSGDLGYVTGDRYVVLTGRSKELYKSGGELVMPKEVEEVLSRHPGVSQAFAVGVADERWGEIGVACVVAKPGVEVTGDELIALCREQLARFKVPRRVVFVEATDLPTTPTGKVQKYKLARMVASEEPAQTGVVTG</sequence>
<dbReference type="PANTHER" id="PTHR43201:SF5">
    <property type="entry name" value="MEDIUM-CHAIN ACYL-COA LIGASE ACSF2, MITOCHONDRIAL"/>
    <property type="match status" value="1"/>
</dbReference>
<dbReference type="InterPro" id="IPR045851">
    <property type="entry name" value="AMP-bd_C_sf"/>
</dbReference>
<feature type="domain" description="AMP-dependent synthetase/ligase" evidence="4">
    <location>
        <begin position="29"/>
        <end position="425"/>
    </location>
</feature>
<reference evidence="7" key="1">
    <citation type="journal article" date="2019" name="Int. J. Syst. Evol. Microbiol.">
        <title>The Global Catalogue of Microorganisms (GCM) 10K type strain sequencing project: providing services to taxonomists for standard genome sequencing and annotation.</title>
        <authorList>
            <consortium name="The Broad Institute Genomics Platform"/>
            <consortium name="The Broad Institute Genome Sequencing Center for Infectious Disease"/>
            <person name="Wu L."/>
            <person name="Ma J."/>
        </authorList>
    </citation>
    <scope>NUCLEOTIDE SEQUENCE [LARGE SCALE GENOMIC DNA]</scope>
    <source>
        <strain evidence="7">JCM 17979</strain>
    </source>
</reference>
<feature type="region of interest" description="Disordered" evidence="3">
    <location>
        <begin position="165"/>
        <end position="200"/>
    </location>
</feature>
<dbReference type="Pfam" id="PF00501">
    <property type="entry name" value="AMP-binding"/>
    <property type="match status" value="1"/>
</dbReference>
<organism evidence="6 7">
    <name type="scientific">Actinomycetospora chlora</name>
    <dbReference type="NCBI Taxonomy" id="663608"/>
    <lineage>
        <taxon>Bacteria</taxon>
        <taxon>Bacillati</taxon>
        <taxon>Actinomycetota</taxon>
        <taxon>Actinomycetes</taxon>
        <taxon>Pseudonocardiales</taxon>
        <taxon>Pseudonocardiaceae</taxon>
        <taxon>Actinomycetospora</taxon>
    </lineage>
</organism>
<comment type="similarity">
    <text evidence="1">Belongs to the ATP-dependent AMP-binding enzyme family.</text>
</comment>
<dbReference type="EMBL" id="BAABHO010000003">
    <property type="protein sequence ID" value="GAA4776057.1"/>
    <property type="molecule type" value="Genomic_DNA"/>
</dbReference>
<evidence type="ECO:0000256" key="3">
    <source>
        <dbReference type="SAM" id="MobiDB-lite"/>
    </source>
</evidence>
<keyword evidence="2" id="KW-0436">Ligase</keyword>
<dbReference type="Gene3D" id="3.30.300.30">
    <property type="match status" value="1"/>
</dbReference>
<evidence type="ECO:0000313" key="6">
    <source>
        <dbReference type="EMBL" id="GAA4776057.1"/>
    </source>
</evidence>
<dbReference type="Proteomes" id="UP001500928">
    <property type="component" value="Unassembled WGS sequence"/>
</dbReference>
<evidence type="ECO:0000256" key="1">
    <source>
        <dbReference type="ARBA" id="ARBA00006432"/>
    </source>
</evidence>
<dbReference type="Gene3D" id="3.40.50.12780">
    <property type="entry name" value="N-terminal domain of ligase-like"/>
    <property type="match status" value="1"/>
</dbReference>
<dbReference type="InterPro" id="IPR025110">
    <property type="entry name" value="AMP-bd_C"/>
</dbReference>